<dbReference type="PANTHER" id="PTHR40124:SF1">
    <property type="entry name" value="DISAGGREGATASE RELATED REPEAT PROTEIN"/>
    <property type="match status" value="1"/>
</dbReference>
<proteinExistence type="predicted"/>
<name>A0A8W8IHH0_MAGGI</name>
<dbReference type="Pfam" id="PF21294">
    <property type="entry name" value="Polysacc_lyase_14"/>
    <property type="match status" value="1"/>
</dbReference>
<dbReference type="AlphaFoldDB" id="A0A8W8IHH0"/>
<feature type="domain" description="Polysaccharide lyase 14" evidence="2">
    <location>
        <begin position="64"/>
        <end position="284"/>
    </location>
</feature>
<reference evidence="3" key="1">
    <citation type="submission" date="2022-08" db="UniProtKB">
        <authorList>
            <consortium name="EnsemblMetazoa"/>
        </authorList>
    </citation>
    <scope>IDENTIFICATION</scope>
    <source>
        <strain evidence="3">05x7-T-G4-1.051#20</strain>
    </source>
</reference>
<feature type="signal peptide" evidence="1">
    <location>
        <begin position="1"/>
        <end position="19"/>
    </location>
</feature>
<organism evidence="3 4">
    <name type="scientific">Magallana gigas</name>
    <name type="common">Pacific oyster</name>
    <name type="synonym">Crassostrea gigas</name>
    <dbReference type="NCBI Taxonomy" id="29159"/>
    <lineage>
        <taxon>Eukaryota</taxon>
        <taxon>Metazoa</taxon>
        <taxon>Spiralia</taxon>
        <taxon>Lophotrochozoa</taxon>
        <taxon>Mollusca</taxon>
        <taxon>Bivalvia</taxon>
        <taxon>Autobranchia</taxon>
        <taxon>Pteriomorphia</taxon>
        <taxon>Ostreida</taxon>
        <taxon>Ostreoidea</taxon>
        <taxon>Ostreidae</taxon>
        <taxon>Magallana</taxon>
    </lineage>
</organism>
<keyword evidence="4" id="KW-1185">Reference proteome</keyword>
<dbReference type="Gene3D" id="2.60.120.200">
    <property type="match status" value="1"/>
</dbReference>
<dbReference type="Proteomes" id="UP000005408">
    <property type="component" value="Unassembled WGS sequence"/>
</dbReference>
<feature type="chain" id="PRO_5036446651" description="Polysaccharide lyase 14 domain-containing protein" evidence="1">
    <location>
        <begin position="20"/>
        <end position="291"/>
    </location>
</feature>
<evidence type="ECO:0000259" key="2">
    <source>
        <dbReference type="Pfam" id="PF21294"/>
    </source>
</evidence>
<evidence type="ECO:0000313" key="4">
    <source>
        <dbReference type="Proteomes" id="UP000005408"/>
    </source>
</evidence>
<protein>
    <recommendedName>
        <fullName evidence="2">Polysaccharide lyase 14 domain-containing protein</fullName>
    </recommendedName>
</protein>
<dbReference type="InterPro" id="IPR048958">
    <property type="entry name" value="Polysacc_lyase_14"/>
</dbReference>
<evidence type="ECO:0000313" key="3">
    <source>
        <dbReference type="EnsemblMetazoa" id="G14085.8:cds"/>
    </source>
</evidence>
<accession>A0A8W8IHH0</accession>
<dbReference type="PANTHER" id="PTHR40124">
    <property type="match status" value="1"/>
</dbReference>
<sequence>MMINMIWLWIVFQCHTVTSFILNDIHSCPHYSSVSSFLSHIGVNVHTSGTFGISDLDVTHDPKSSSCTVLKANYAKGSHSHTHDRPRGAQFFVTPSGFPHGATDVTLSYDVYFPSSFSWVKGGKLPGAYGHSTHCSGGRDSNHCISTRFMWRANGAGELYLYFPKGDQPNFDTWAKHQQAEIVTNDNYGVSIRSSRFVFTHNKWINLKQQIHLNSVHSSGHGNADGWIKVFVNHESAPIMTIQDAVLRKYDDVKIDGIFFSTFFGGHDDSWASAHDTYTLYKNFQISVGHH</sequence>
<keyword evidence="1" id="KW-0732">Signal</keyword>
<evidence type="ECO:0000256" key="1">
    <source>
        <dbReference type="SAM" id="SignalP"/>
    </source>
</evidence>
<dbReference type="EnsemblMetazoa" id="G14085.8">
    <property type="protein sequence ID" value="G14085.8:cds"/>
    <property type="gene ID" value="G14085"/>
</dbReference>